<comment type="caution">
    <text evidence="1">The sequence shown here is derived from an EMBL/GenBank/DDBJ whole genome shotgun (WGS) entry which is preliminary data.</text>
</comment>
<reference evidence="1" key="1">
    <citation type="submission" date="2023-04" db="EMBL/GenBank/DDBJ databases">
        <title>A chromosome-level genome assembly of the parasitoid wasp Eretmocerus hayati.</title>
        <authorList>
            <person name="Zhong Y."/>
            <person name="Liu S."/>
            <person name="Liu Y."/>
        </authorList>
    </citation>
    <scope>NUCLEOTIDE SEQUENCE</scope>
    <source>
        <strain evidence="1">ZJU_SS_LIU_2023</strain>
    </source>
</reference>
<proteinExistence type="predicted"/>
<keyword evidence="2" id="KW-1185">Reference proteome</keyword>
<gene>
    <name evidence="1" type="ORF">QAD02_021746</name>
</gene>
<dbReference type="Proteomes" id="UP001239111">
    <property type="component" value="Chromosome 1"/>
</dbReference>
<evidence type="ECO:0000313" key="1">
    <source>
        <dbReference type="EMBL" id="KAJ8685953.1"/>
    </source>
</evidence>
<organism evidence="1 2">
    <name type="scientific">Eretmocerus hayati</name>
    <dbReference type="NCBI Taxonomy" id="131215"/>
    <lineage>
        <taxon>Eukaryota</taxon>
        <taxon>Metazoa</taxon>
        <taxon>Ecdysozoa</taxon>
        <taxon>Arthropoda</taxon>
        <taxon>Hexapoda</taxon>
        <taxon>Insecta</taxon>
        <taxon>Pterygota</taxon>
        <taxon>Neoptera</taxon>
        <taxon>Endopterygota</taxon>
        <taxon>Hymenoptera</taxon>
        <taxon>Apocrita</taxon>
        <taxon>Proctotrupomorpha</taxon>
        <taxon>Chalcidoidea</taxon>
        <taxon>Aphelinidae</taxon>
        <taxon>Aphelininae</taxon>
        <taxon>Eretmocerus</taxon>
    </lineage>
</organism>
<evidence type="ECO:0000313" key="2">
    <source>
        <dbReference type="Proteomes" id="UP001239111"/>
    </source>
</evidence>
<name>A0ACC2PS72_9HYME</name>
<sequence>MENDADSTAARRNTFFCPWESSPSAPTPVSAARVDHDLPALAPTPVLINETLQKQVLTSADTAVATFYPQALGSSTVSASKKSFRAQGPVFASVPAVNANFCPQAPSVTVFSMGRVDIGRQNQKSETGRRQSLNSSQLLHSTARATAWTAPPIAANFFAQAPGSSAVVSSASSGNFHAQALVSTAELAVTMDSWPPVSTPTVVAADRMNIGQKNQTSETGPSQCSSFNQLHLKARAEASTAITRLNSPAQALASTSISVDSESSRAQALLSTAEPAVNATFCLPTATANVISCGRVNARLQIPTLGAGTRQNLNFSQLSHFTAGWTVSGKGKKRLTAKVNKIIDLLDSKVPLVDEQTQPSDQGQREKSDPVPEKDQEELRSELAQQQAEKICEILQIKFGNTSDQAAEVRGEVNDPSNAASSVNMESVSESHPPGLIKKSCREWHEDFLYKFDKRTGNGTRLVIFHLSKKKNPILENAELHEPLGITLFWLGLMLRVGELSLEGHFAGSLFP</sequence>
<accession>A0ACC2PS72</accession>
<dbReference type="EMBL" id="CM056741">
    <property type="protein sequence ID" value="KAJ8685953.1"/>
    <property type="molecule type" value="Genomic_DNA"/>
</dbReference>
<protein>
    <submittedName>
        <fullName evidence="1">Uncharacterized protein</fullName>
    </submittedName>
</protein>